<evidence type="ECO:0000256" key="1">
    <source>
        <dbReference type="SAM" id="Coils"/>
    </source>
</evidence>
<dbReference type="Gene3D" id="1.10.287.1490">
    <property type="match status" value="1"/>
</dbReference>
<dbReference type="Proteomes" id="UP000572268">
    <property type="component" value="Unassembled WGS sequence"/>
</dbReference>
<organism evidence="4 6">
    <name type="scientific">Perkinsus olseni</name>
    <name type="common">Perkinsus atlanticus</name>
    <dbReference type="NCBI Taxonomy" id="32597"/>
    <lineage>
        <taxon>Eukaryota</taxon>
        <taxon>Sar</taxon>
        <taxon>Alveolata</taxon>
        <taxon>Perkinsozoa</taxon>
        <taxon>Perkinsea</taxon>
        <taxon>Perkinsida</taxon>
        <taxon>Perkinsidae</taxon>
        <taxon>Perkinsus</taxon>
    </lineage>
</organism>
<comment type="caution">
    <text evidence="4">The sequence shown here is derived from an EMBL/GenBank/DDBJ whole genome shotgun (WGS) entry which is preliminary data.</text>
</comment>
<feature type="coiled-coil region" evidence="1">
    <location>
        <begin position="285"/>
        <end position="312"/>
    </location>
</feature>
<evidence type="ECO:0000313" key="6">
    <source>
        <dbReference type="Proteomes" id="UP000572268"/>
    </source>
</evidence>
<dbReference type="AlphaFoldDB" id="A0A7J6MT34"/>
<reference evidence="5 6" key="1">
    <citation type="submission" date="2020-04" db="EMBL/GenBank/DDBJ databases">
        <title>Perkinsus olseni comparative genomics.</title>
        <authorList>
            <person name="Bogema D.R."/>
        </authorList>
    </citation>
    <scope>NUCLEOTIDE SEQUENCE [LARGE SCALE GENOMIC DNA]</scope>
    <source>
        <strain evidence="3">ATCC PRA-179</strain>
        <strain evidence="4">ATCC PRA-31</strain>
    </source>
</reference>
<sequence>MSTASVDHDPLSIAKAEARHYRDLHAASRKECDRLRGMGDALVRKVARAERRRRAAEQDASVMEKRLRQLELSLQDLRAREKVTSERRFTPAKASGLGGREEGPSLREGNDKTMQQLAAQTSKAEKLERTANELANENASLRSHLDVLRCDAERSKDRLKRSAQELEALKADRREKTEVISKLSPQVESLSAVKKDLEAAIARLTSDNDGLVQLVQDLQGEVSSLRTLCDEADGRVPDLEQQASDWQQEAQELRGALARVRIAFDQSRREREHWKQQSVQATQQFSDIDERVAELTIRLKALELENAQLRRRRGDPEPSIVDSAVNKMLVVTEQNRDEEDLEWQQLTQRMTAIAASS</sequence>
<accession>A0A7J6MT34</accession>
<proteinExistence type="predicted"/>
<gene>
    <name evidence="4" type="ORF">FOL46_005795</name>
    <name evidence="3" type="ORF">FOZ61_006084</name>
</gene>
<feature type="compositionally biased region" description="Basic and acidic residues" evidence="2">
    <location>
        <begin position="99"/>
        <end position="111"/>
    </location>
</feature>
<keyword evidence="1" id="KW-0175">Coiled coil</keyword>
<evidence type="ECO:0000313" key="5">
    <source>
        <dbReference type="Proteomes" id="UP000570595"/>
    </source>
</evidence>
<dbReference type="OrthoDB" id="430839at2759"/>
<protein>
    <submittedName>
        <fullName evidence="4">Uncharacterized protein</fullName>
    </submittedName>
</protein>
<name>A0A7J6MT34_PEROL</name>
<dbReference type="EMBL" id="JABANN010000036">
    <property type="protein sequence ID" value="KAF4674091.1"/>
    <property type="molecule type" value="Genomic_DNA"/>
</dbReference>
<dbReference type="SUPFAM" id="SSF90257">
    <property type="entry name" value="Myosin rod fragments"/>
    <property type="match status" value="1"/>
</dbReference>
<evidence type="ECO:0000256" key="2">
    <source>
        <dbReference type="SAM" id="MobiDB-lite"/>
    </source>
</evidence>
<dbReference type="Proteomes" id="UP000570595">
    <property type="component" value="Unassembled WGS sequence"/>
</dbReference>
<feature type="region of interest" description="Disordered" evidence="2">
    <location>
        <begin position="81"/>
        <end position="115"/>
    </location>
</feature>
<evidence type="ECO:0000313" key="4">
    <source>
        <dbReference type="EMBL" id="KAF4674091.1"/>
    </source>
</evidence>
<dbReference type="EMBL" id="JABAHT010000034">
    <property type="protein sequence ID" value="KAF4668618.1"/>
    <property type="molecule type" value="Genomic_DNA"/>
</dbReference>
<evidence type="ECO:0000313" key="3">
    <source>
        <dbReference type="EMBL" id="KAF4668618.1"/>
    </source>
</evidence>